<name>A0A8T1VYA8_9STRA</name>
<comment type="caution">
    <text evidence="3">The sequence shown here is derived from an EMBL/GenBank/DDBJ whole genome shotgun (WGS) entry which is preliminary data.</text>
</comment>
<keyword evidence="2" id="KW-1133">Transmembrane helix</keyword>
<dbReference type="EMBL" id="JAGDFM010000126">
    <property type="protein sequence ID" value="KAG7385248.1"/>
    <property type="molecule type" value="Genomic_DNA"/>
</dbReference>
<dbReference type="InterPro" id="IPR052613">
    <property type="entry name" value="LicD_transferase"/>
</dbReference>
<dbReference type="PANTHER" id="PTHR13627">
    <property type="entry name" value="FUKUTIN RELATED PROTEIN"/>
    <property type="match status" value="1"/>
</dbReference>
<feature type="region of interest" description="Disordered" evidence="1">
    <location>
        <begin position="330"/>
        <end position="362"/>
    </location>
</feature>
<dbReference type="Proteomes" id="UP000694044">
    <property type="component" value="Unassembled WGS sequence"/>
</dbReference>
<reference evidence="3" key="1">
    <citation type="submission" date="2021-02" db="EMBL/GenBank/DDBJ databases">
        <authorList>
            <person name="Palmer J.M."/>
        </authorList>
    </citation>
    <scope>NUCLEOTIDE SEQUENCE</scope>
    <source>
        <strain evidence="3">SCRP734</strain>
    </source>
</reference>
<proteinExistence type="predicted"/>
<feature type="transmembrane region" description="Helical" evidence="2">
    <location>
        <begin position="33"/>
        <end position="57"/>
    </location>
</feature>
<protein>
    <submittedName>
        <fullName evidence="3">Uncharacterized protein</fullName>
    </submittedName>
</protein>
<organism evidence="3 4">
    <name type="scientific">Phytophthora pseudosyringae</name>
    <dbReference type="NCBI Taxonomy" id="221518"/>
    <lineage>
        <taxon>Eukaryota</taxon>
        <taxon>Sar</taxon>
        <taxon>Stramenopiles</taxon>
        <taxon>Oomycota</taxon>
        <taxon>Peronosporomycetes</taxon>
        <taxon>Peronosporales</taxon>
        <taxon>Peronosporaceae</taxon>
        <taxon>Phytophthora</taxon>
    </lineage>
</organism>
<keyword evidence="4" id="KW-1185">Reference proteome</keyword>
<evidence type="ECO:0000313" key="3">
    <source>
        <dbReference type="EMBL" id="KAG7385248.1"/>
    </source>
</evidence>
<evidence type="ECO:0000256" key="2">
    <source>
        <dbReference type="SAM" id="Phobius"/>
    </source>
</evidence>
<evidence type="ECO:0000256" key="1">
    <source>
        <dbReference type="SAM" id="MobiDB-lite"/>
    </source>
</evidence>
<keyword evidence="2" id="KW-0812">Transmembrane</keyword>
<dbReference type="PANTHER" id="PTHR13627:SF33">
    <property type="entry name" value="LICD FAMILY PROTEIN"/>
    <property type="match status" value="1"/>
</dbReference>
<gene>
    <name evidence="3" type="ORF">PHYPSEUDO_001717</name>
</gene>
<sequence length="362" mass="40147">MDKKLEQGVDVAKRAPPRRVGAVRRAFAGCTSFWTGVTVIPTFVVVLIGLVVFGFAMETHILACMPQVSVFQEGTCTPRALNVSDIEYHSGHRFYSVLKDLGTPIAPTFRGNHTKLCEESQRTKMKYSYCLPMDGRKDTPFCTAGDRTDLLTIRSPKSVCYASVLHMLLVDVYEELKATGSTPLITFGSLLGAVRNGSMIPFTEDTDIGYVGKLQSLQPLRRALFDKGYHMFYLGIWRVCVAPTHPLANSLYDPSLPLSKSFAVPYVDLYKMKKVKNGNWDIQEMDGSNGRFLPGHTVEPFSQVTINGMPFDTVHDPHFFLTEAYGPDYMTPVQRTDPPAEASTSSATEEQRADEKSNSTSG</sequence>
<dbReference type="AlphaFoldDB" id="A0A8T1VYA8"/>
<keyword evidence="2" id="KW-0472">Membrane</keyword>
<evidence type="ECO:0000313" key="4">
    <source>
        <dbReference type="Proteomes" id="UP000694044"/>
    </source>
</evidence>
<dbReference type="OrthoDB" id="444255at2759"/>
<accession>A0A8T1VYA8</accession>
<feature type="compositionally biased region" description="Basic and acidic residues" evidence="1">
    <location>
        <begin position="349"/>
        <end position="362"/>
    </location>
</feature>